<name>A0A1Y4JZ30_9BACE</name>
<evidence type="ECO:0000313" key="14">
    <source>
        <dbReference type="Proteomes" id="UP000196587"/>
    </source>
</evidence>
<dbReference type="GO" id="GO:0005524">
    <property type="term" value="F:ATP binding"/>
    <property type="evidence" value="ECO:0007669"/>
    <property type="project" value="UniProtKB-KW"/>
</dbReference>
<reference evidence="14" key="1">
    <citation type="submission" date="2017-04" db="EMBL/GenBank/DDBJ databases">
        <title>Function of individual gut microbiota members based on whole genome sequencing of pure cultures obtained from chicken caecum.</title>
        <authorList>
            <person name="Medvecky M."/>
            <person name="Cejkova D."/>
            <person name="Polansky O."/>
            <person name="Karasova D."/>
            <person name="Kubasova T."/>
            <person name="Cizek A."/>
            <person name="Rychlik I."/>
        </authorList>
    </citation>
    <scope>NUCLEOTIDE SEQUENCE [LARGE SCALE GENOMIC DNA]</scope>
    <source>
        <strain evidence="14">An189</strain>
    </source>
</reference>
<dbReference type="PANTHER" id="PTHR11528">
    <property type="entry name" value="HEAT SHOCK PROTEIN 90 FAMILY MEMBER"/>
    <property type="match status" value="1"/>
</dbReference>
<evidence type="ECO:0000256" key="1">
    <source>
        <dbReference type="ARBA" id="ARBA00008239"/>
    </source>
</evidence>
<keyword evidence="6" id="KW-0143">Chaperone</keyword>
<feature type="region of interest" description="Disordered" evidence="12">
    <location>
        <begin position="593"/>
        <end position="623"/>
    </location>
</feature>
<dbReference type="InterPro" id="IPR036890">
    <property type="entry name" value="HATPase_C_sf"/>
</dbReference>
<comment type="caution">
    <text evidence="13">The sequence shown here is derived from an EMBL/GenBank/DDBJ whole genome shotgun (WGS) entry which is preliminary data.</text>
</comment>
<dbReference type="InterPro" id="IPR020575">
    <property type="entry name" value="Hsp90_N"/>
</dbReference>
<dbReference type="Pfam" id="PF00183">
    <property type="entry name" value="HSP90"/>
    <property type="match status" value="1"/>
</dbReference>
<dbReference type="Proteomes" id="UP000196587">
    <property type="component" value="Unassembled WGS sequence"/>
</dbReference>
<feature type="binding site" evidence="11">
    <location>
        <position position="35"/>
    </location>
    <ligand>
        <name>ATP</name>
        <dbReference type="ChEBI" id="CHEBI:30616"/>
    </ligand>
</feature>
<dbReference type="CDD" id="cd16927">
    <property type="entry name" value="HATPase_Hsp90-like"/>
    <property type="match status" value="1"/>
</dbReference>
<dbReference type="FunFam" id="3.30.565.10:FF:000076">
    <property type="entry name" value="Molecular chaperone HtpG"/>
    <property type="match status" value="1"/>
</dbReference>
<protein>
    <recommendedName>
        <fullName evidence="8">Chaperone protein HtpG</fullName>
    </recommendedName>
    <alternativeName>
        <fullName evidence="7">Chaperone protein htpG</fullName>
    </alternativeName>
    <alternativeName>
        <fullName evidence="9 10">Heat shock protein HtpG</fullName>
    </alternativeName>
</protein>
<dbReference type="Pfam" id="PF13589">
    <property type="entry name" value="HATPase_c_3"/>
    <property type="match status" value="1"/>
</dbReference>
<keyword evidence="2" id="KW-0963">Cytoplasm</keyword>
<evidence type="ECO:0000256" key="5">
    <source>
        <dbReference type="ARBA" id="ARBA00023016"/>
    </source>
</evidence>
<dbReference type="GO" id="GO:0016887">
    <property type="term" value="F:ATP hydrolysis activity"/>
    <property type="evidence" value="ECO:0007669"/>
    <property type="project" value="InterPro"/>
</dbReference>
<feature type="binding site" evidence="11">
    <location>
        <position position="326"/>
    </location>
    <ligand>
        <name>ATP</name>
        <dbReference type="ChEBI" id="CHEBI:30616"/>
    </ligand>
</feature>
<dbReference type="NCBIfam" id="NF003555">
    <property type="entry name" value="PRK05218.1"/>
    <property type="match status" value="1"/>
</dbReference>
<dbReference type="InterPro" id="IPR019805">
    <property type="entry name" value="Heat_shock_protein_90_CS"/>
</dbReference>
<accession>A0A1Y4JZ30</accession>
<evidence type="ECO:0000256" key="10">
    <source>
        <dbReference type="ARBA" id="ARBA00080411"/>
    </source>
</evidence>
<feature type="binding site" evidence="11">
    <location>
        <position position="74"/>
    </location>
    <ligand>
        <name>ATP</name>
        <dbReference type="ChEBI" id="CHEBI:30616"/>
    </ligand>
</feature>
<evidence type="ECO:0000256" key="4">
    <source>
        <dbReference type="ARBA" id="ARBA00022840"/>
    </source>
</evidence>
<evidence type="ECO:0000256" key="2">
    <source>
        <dbReference type="ARBA" id="ARBA00022490"/>
    </source>
</evidence>
<comment type="similarity">
    <text evidence="1">Belongs to the heat shock protein 90 family.</text>
</comment>
<evidence type="ECO:0000256" key="9">
    <source>
        <dbReference type="ARBA" id="ARBA00079544"/>
    </source>
</evidence>
<evidence type="ECO:0000256" key="11">
    <source>
        <dbReference type="PIRSR" id="PIRSR002583-1"/>
    </source>
</evidence>
<evidence type="ECO:0000256" key="7">
    <source>
        <dbReference type="ARBA" id="ARBA00067988"/>
    </source>
</evidence>
<dbReference type="InterPro" id="IPR020568">
    <property type="entry name" value="Ribosomal_Su5_D2-typ_SF"/>
</dbReference>
<evidence type="ECO:0000256" key="6">
    <source>
        <dbReference type="ARBA" id="ARBA00023186"/>
    </source>
</evidence>
<gene>
    <name evidence="13" type="ORF">B5F24_01610</name>
</gene>
<evidence type="ECO:0000256" key="3">
    <source>
        <dbReference type="ARBA" id="ARBA00022741"/>
    </source>
</evidence>
<dbReference type="PIRSF" id="PIRSF002583">
    <property type="entry name" value="Hsp90"/>
    <property type="match status" value="1"/>
</dbReference>
<dbReference type="PRINTS" id="PR00775">
    <property type="entry name" value="HEATSHOCK90"/>
</dbReference>
<dbReference type="InterPro" id="IPR001404">
    <property type="entry name" value="Hsp90_fam"/>
</dbReference>
<dbReference type="Gene3D" id="3.40.50.11260">
    <property type="match status" value="1"/>
</dbReference>
<feature type="binding site" evidence="11">
    <location>
        <begin position="94"/>
        <end position="95"/>
    </location>
    <ligand>
        <name>ATP</name>
        <dbReference type="ChEBI" id="CHEBI:30616"/>
    </ligand>
</feature>
<dbReference type="GO" id="GO:0051082">
    <property type="term" value="F:unfolded protein binding"/>
    <property type="evidence" value="ECO:0007669"/>
    <property type="project" value="InterPro"/>
</dbReference>
<dbReference type="Gene3D" id="1.20.120.790">
    <property type="entry name" value="Heat shock protein 90, C-terminal domain"/>
    <property type="match status" value="1"/>
</dbReference>
<keyword evidence="5" id="KW-0346">Stress response</keyword>
<dbReference type="InterPro" id="IPR037196">
    <property type="entry name" value="HSP90_C"/>
</dbReference>
<dbReference type="SUPFAM" id="SSF55874">
    <property type="entry name" value="ATPase domain of HSP90 chaperone/DNA topoisomerase II/histidine kinase"/>
    <property type="match status" value="1"/>
</dbReference>
<dbReference type="Gene3D" id="3.30.230.80">
    <property type="match status" value="1"/>
</dbReference>
<feature type="binding site" evidence="11">
    <location>
        <position position="164"/>
    </location>
    <ligand>
        <name>ATP</name>
        <dbReference type="ChEBI" id="CHEBI:30616"/>
    </ligand>
</feature>
<dbReference type="FunFam" id="3.30.230.80:FF:000008">
    <property type="entry name" value="Molecular chaperone HtpG"/>
    <property type="match status" value="1"/>
</dbReference>
<organism evidence="13 14">
    <name type="scientific">Bacteroides clarus</name>
    <dbReference type="NCBI Taxonomy" id="626929"/>
    <lineage>
        <taxon>Bacteria</taxon>
        <taxon>Pseudomonadati</taxon>
        <taxon>Bacteroidota</taxon>
        <taxon>Bacteroidia</taxon>
        <taxon>Bacteroidales</taxon>
        <taxon>Bacteroidaceae</taxon>
        <taxon>Bacteroides</taxon>
    </lineage>
</organism>
<evidence type="ECO:0000256" key="8">
    <source>
        <dbReference type="ARBA" id="ARBA00070675"/>
    </source>
</evidence>
<evidence type="ECO:0000313" key="13">
    <source>
        <dbReference type="EMBL" id="OUP36610.1"/>
    </source>
</evidence>
<dbReference type="AlphaFoldDB" id="A0A1Y4JZ30"/>
<keyword evidence="4 11" id="KW-0067">ATP-binding</keyword>
<sequence>MQKGNIGVTTENIFPVIKKFLYSDHEIFLRELVSNAVDATQKLKTLASIGEFKGEAGDLTVHVSLGKDTITVSDHGIGLTAEEIDKYINQIAFSGANDFLEKYKNDANAIIGHFGLGFYSAFMVAKKVEIITKSYQDGAKAVKWTCDGSPEFTIEDTDKAERGTDIVLYIDDDCKEFLEEARISSLLKKYCSFLPIPVAFGKKKEWKDGKQVETAEDNIINDANPLWTLKPSELKDEDYKKFYRDLYPMSDEPLFWIHLNVDYPFHLTGILYFPKVKSNIELNKNKIQLYCNQVYVTDSVEGIVPDFLTLLHGVLDSPDIPLNVSRSYLQSDSNVKKISTYITKKVSDRLQSIFKNDRKQFEEKWNDLKIFINYGMLTQEDFYDRAKDFALLSDTDGKHYTFEEYKTLIKDNQTDKDGNLIYLYANNKDEQYSYIEAAKNKGYNVLLMDGQLDVAMVSMLEQKFEKVRFTRVDSDVVDNLIVKEDKKSDVLEAGKQEALSVIFKSQLPQMEKTEFNVMAQALGENASPVMITQSEYMRRMKEMANIQAGMSFYGEMPDMFNLVLNADHKLVKEILADEDKECASAVAPIQKEMDDVNNRRNDLKKKQEGKKNEDIPTAEKDEVNDLDKKWEELKSQKEGLFANYAAQNKVVRQLIDLALLQNGMLKGEALNNFVKRSIDLIK</sequence>
<proteinExistence type="inferred from homology"/>
<feature type="binding site" evidence="11">
    <location>
        <position position="31"/>
    </location>
    <ligand>
        <name>ATP</name>
        <dbReference type="ChEBI" id="CHEBI:30616"/>
    </ligand>
</feature>
<evidence type="ECO:0000256" key="12">
    <source>
        <dbReference type="SAM" id="MobiDB-lite"/>
    </source>
</evidence>
<dbReference type="Gene3D" id="3.30.565.10">
    <property type="entry name" value="Histidine kinase-like ATPase, C-terminal domain"/>
    <property type="match status" value="1"/>
</dbReference>
<dbReference type="EMBL" id="NFKE01000001">
    <property type="protein sequence ID" value="OUP36610.1"/>
    <property type="molecule type" value="Genomic_DNA"/>
</dbReference>
<dbReference type="PROSITE" id="PS00298">
    <property type="entry name" value="HSP90"/>
    <property type="match status" value="1"/>
</dbReference>
<dbReference type="GO" id="GO:0140662">
    <property type="term" value="F:ATP-dependent protein folding chaperone"/>
    <property type="evidence" value="ECO:0007669"/>
    <property type="project" value="InterPro"/>
</dbReference>
<dbReference type="SUPFAM" id="SSF54211">
    <property type="entry name" value="Ribosomal protein S5 domain 2-like"/>
    <property type="match status" value="1"/>
</dbReference>
<keyword evidence="3 11" id="KW-0547">Nucleotide-binding</keyword>
<dbReference type="RefSeq" id="WP_087411971.1">
    <property type="nucleotide sequence ID" value="NZ_CALIXP010000086.1"/>
</dbReference>